<dbReference type="InterPro" id="IPR001789">
    <property type="entry name" value="Sig_transdc_resp-reg_receiver"/>
</dbReference>
<dbReference type="PANTHER" id="PTHR43384">
    <property type="entry name" value="SEPTUM SITE-DETERMINING PROTEIN MIND HOMOLOG, CHLOROPLASTIC-RELATED"/>
    <property type="match status" value="1"/>
</dbReference>
<dbReference type="InterPro" id="IPR058245">
    <property type="entry name" value="NreC/VraR/RcsB-like_REC"/>
</dbReference>
<dbReference type="STRING" id="360411.AC812_10185"/>
<reference evidence="3 4" key="1">
    <citation type="submission" date="2015-07" db="EMBL/GenBank/DDBJ databases">
        <title>Draft genome of Bellilinea caldifistulae DSM 17877.</title>
        <authorList>
            <person name="Hemp J."/>
            <person name="Ward L.M."/>
            <person name="Pace L.A."/>
            <person name="Fischer W.W."/>
        </authorList>
    </citation>
    <scope>NUCLEOTIDE SEQUENCE [LARGE SCALE GENOMIC DNA]</scope>
    <source>
        <strain evidence="3 4">GOMI-1</strain>
    </source>
</reference>
<keyword evidence="4" id="KW-1185">Reference proteome</keyword>
<dbReference type="OrthoDB" id="9794577at2"/>
<dbReference type="Pfam" id="PF00072">
    <property type="entry name" value="Response_reg"/>
    <property type="match status" value="1"/>
</dbReference>
<dbReference type="GO" id="GO:0016887">
    <property type="term" value="F:ATP hydrolysis activity"/>
    <property type="evidence" value="ECO:0007669"/>
    <property type="project" value="TreeGrafter"/>
</dbReference>
<dbReference type="InterPro" id="IPR011006">
    <property type="entry name" value="CheY-like_superfamily"/>
</dbReference>
<dbReference type="Gene3D" id="3.40.50.2300">
    <property type="match status" value="1"/>
</dbReference>
<evidence type="ECO:0000259" key="2">
    <source>
        <dbReference type="PROSITE" id="PS50110"/>
    </source>
</evidence>
<dbReference type="Pfam" id="PF13614">
    <property type="entry name" value="AAA_31"/>
    <property type="match status" value="1"/>
</dbReference>
<dbReference type="SMART" id="SM00448">
    <property type="entry name" value="REC"/>
    <property type="match status" value="1"/>
</dbReference>
<dbReference type="GO" id="GO:0005829">
    <property type="term" value="C:cytosol"/>
    <property type="evidence" value="ECO:0007669"/>
    <property type="project" value="TreeGrafter"/>
</dbReference>
<dbReference type="AlphaFoldDB" id="A0A0P6WX92"/>
<dbReference type="EMBL" id="LGHJ01000016">
    <property type="protein sequence ID" value="KPL74888.1"/>
    <property type="molecule type" value="Genomic_DNA"/>
</dbReference>
<sequence length="436" mass="48061">MEQFLEENKNNGTGRREVGMHSDVGAISVILVENIPQMIKHLQKTIGLIDDIELVNSCMSAQEAIEAIRDLKPEVALIEYNLPDMNGINLTEIIRKEFPQTQVVLISQDNYTDIVLQAIRTGACDFITHEVSIKELSDVLHRAAALAHSERQKISAPVLGPGGAAATPMGGKGANGQVIAVYSPKGGVGTTTIAANLALALMDIDHEARVVLVDGSMQFGDVHLFFNELGQLSVLDLVPRIYDLDLQLVESVMLLNRATGLYILPAPPRPEFAEKISGENFTRILEFLRRYYDYIVVNTDSFISDPVLAALDAAEVVVLVTSQQINAIRNTRLFLDLWDAFGMSRDRVAMVVNRFNPDNPISVEKISERLKHAVTVTLPDDPELTQKSDALGQPVLRVNKSAELSQAIMTLGENVRKRGIAIERSDEVRMRLFSIA</sequence>
<protein>
    <recommendedName>
        <fullName evidence="2">Response regulatory domain-containing protein</fullName>
    </recommendedName>
</protein>
<evidence type="ECO:0000313" key="3">
    <source>
        <dbReference type="EMBL" id="KPL74888.1"/>
    </source>
</evidence>
<dbReference type="InterPro" id="IPR025669">
    <property type="entry name" value="AAA_dom"/>
</dbReference>
<name>A0A0P6WX92_9CHLR</name>
<dbReference type="GO" id="GO:0009898">
    <property type="term" value="C:cytoplasmic side of plasma membrane"/>
    <property type="evidence" value="ECO:0007669"/>
    <property type="project" value="TreeGrafter"/>
</dbReference>
<evidence type="ECO:0000256" key="1">
    <source>
        <dbReference type="PROSITE-ProRule" id="PRU00169"/>
    </source>
</evidence>
<gene>
    <name evidence="3" type="ORF">AC812_10185</name>
</gene>
<dbReference type="PANTHER" id="PTHR43384:SF13">
    <property type="entry name" value="SLR0110 PROTEIN"/>
    <property type="match status" value="1"/>
</dbReference>
<organism evidence="3 4">
    <name type="scientific">Bellilinea caldifistulae</name>
    <dbReference type="NCBI Taxonomy" id="360411"/>
    <lineage>
        <taxon>Bacteria</taxon>
        <taxon>Bacillati</taxon>
        <taxon>Chloroflexota</taxon>
        <taxon>Anaerolineae</taxon>
        <taxon>Anaerolineales</taxon>
        <taxon>Anaerolineaceae</taxon>
        <taxon>Bellilinea</taxon>
    </lineage>
</organism>
<dbReference type="GO" id="GO:0005524">
    <property type="term" value="F:ATP binding"/>
    <property type="evidence" value="ECO:0007669"/>
    <property type="project" value="TreeGrafter"/>
</dbReference>
<comment type="caution">
    <text evidence="3">The sequence shown here is derived from an EMBL/GenBank/DDBJ whole genome shotgun (WGS) entry which is preliminary data.</text>
</comment>
<dbReference type="GO" id="GO:0051782">
    <property type="term" value="P:negative regulation of cell division"/>
    <property type="evidence" value="ECO:0007669"/>
    <property type="project" value="TreeGrafter"/>
</dbReference>
<dbReference type="GO" id="GO:0000160">
    <property type="term" value="P:phosphorelay signal transduction system"/>
    <property type="evidence" value="ECO:0007669"/>
    <property type="project" value="InterPro"/>
</dbReference>
<dbReference type="SUPFAM" id="SSF52172">
    <property type="entry name" value="CheY-like"/>
    <property type="match status" value="1"/>
</dbReference>
<proteinExistence type="predicted"/>
<dbReference type="Gene3D" id="3.40.50.300">
    <property type="entry name" value="P-loop containing nucleotide triphosphate hydrolases"/>
    <property type="match status" value="1"/>
</dbReference>
<dbReference type="SUPFAM" id="SSF52540">
    <property type="entry name" value="P-loop containing nucleoside triphosphate hydrolases"/>
    <property type="match status" value="1"/>
</dbReference>
<comment type="caution">
    <text evidence="1">Lacks conserved residue(s) required for the propagation of feature annotation.</text>
</comment>
<dbReference type="InterPro" id="IPR027417">
    <property type="entry name" value="P-loop_NTPase"/>
</dbReference>
<dbReference type="PROSITE" id="PS50110">
    <property type="entry name" value="RESPONSE_REGULATORY"/>
    <property type="match status" value="1"/>
</dbReference>
<dbReference type="Proteomes" id="UP000050514">
    <property type="component" value="Unassembled WGS sequence"/>
</dbReference>
<dbReference type="CDD" id="cd17535">
    <property type="entry name" value="REC_NarL-like"/>
    <property type="match status" value="1"/>
</dbReference>
<evidence type="ECO:0000313" key="4">
    <source>
        <dbReference type="Proteomes" id="UP000050514"/>
    </source>
</evidence>
<accession>A0A0P6WX92</accession>
<feature type="domain" description="Response regulatory" evidence="2">
    <location>
        <begin position="28"/>
        <end position="144"/>
    </location>
</feature>
<dbReference type="InterPro" id="IPR050625">
    <property type="entry name" value="ParA/MinD_ATPase"/>
</dbReference>